<proteinExistence type="inferred from homology"/>
<keyword evidence="3" id="KW-0285">Flavoprotein</keyword>
<dbReference type="Proteomes" id="UP000237222">
    <property type="component" value="Unassembled WGS sequence"/>
</dbReference>
<dbReference type="GO" id="GO:0003995">
    <property type="term" value="F:acyl-CoA dehydrogenase activity"/>
    <property type="evidence" value="ECO:0007669"/>
    <property type="project" value="TreeGrafter"/>
</dbReference>
<evidence type="ECO:0000259" key="7">
    <source>
        <dbReference type="Pfam" id="PF02771"/>
    </source>
</evidence>
<dbReference type="SUPFAM" id="SSF56645">
    <property type="entry name" value="Acyl-CoA dehydrogenase NM domain-like"/>
    <property type="match status" value="1"/>
</dbReference>
<dbReference type="InterPro" id="IPR036250">
    <property type="entry name" value="AcylCo_DH-like_C"/>
</dbReference>
<protein>
    <submittedName>
        <fullName evidence="8">Acyl-CoA dehydrogenase</fullName>
    </submittedName>
</protein>
<comment type="caution">
    <text evidence="8">The sequence shown here is derived from an EMBL/GenBank/DDBJ whole genome shotgun (WGS) entry which is preliminary data.</text>
</comment>
<evidence type="ECO:0000256" key="4">
    <source>
        <dbReference type="ARBA" id="ARBA00022827"/>
    </source>
</evidence>
<evidence type="ECO:0000256" key="1">
    <source>
        <dbReference type="ARBA" id="ARBA00001974"/>
    </source>
</evidence>
<dbReference type="InterPro" id="IPR009100">
    <property type="entry name" value="AcylCoA_DH/oxidase_NM_dom_sf"/>
</dbReference>
<feature type="domain" description="Acyl-CoA dehydrogenase/oxidase C-terminal" evidence="6">
    <location>
        <begin position="224"/>
        <end position="369"/>
    </location>
</feature>
<dbReference type="CDD" id="cd00567">
    <property type="entry name" value="ACAD"/>
    <property type="match status" value="1"/>
</dbReference>
<dbReference type="GO" id="GO:0050660">
    <property type="term" value="F:flavin adenine dinucleotide binding"/>
    <property type="evidence" value="ECO:0007669"/>
    <property type="project" value="InterPro"/>
</dbReference>
<evidence type="ECO:0000313" key="8">
    <source>
        <dbReference type="EMBL" id="POP51318.1"/>
    </source>
</evidence>
<evidence type="ECO:0000256" key="3">
    <source>
        <dbReference type="ARBA" id="ARBA00022630"/>
    </source>
</evidence>
<dbReference type="SUPFAM" id="SSF47203">
    <property type="entry name" value="Acyl-CoA dehydrogenase C-terminal domain-like"/>
    <property type="match status" value="1"/>
</dbReference>
<comment type="similarity">
    <text evidence="2">Belongs to the acyl-CoA dehydrogenase family.</text>
</comment>
<dbReference type="InterPro" id="IPR013786">
    <property type="entry name" value="AcylCoA_DH/ox_N"/>
</dbReference>
<dbReference type="OrthoDB" id="4319499at2"/>
<keyword evidence="5" id="KW-0560">Oxidoreductase</keyword>
<gene>
    <name evidence="8" type="ORF">C0068_16880</name>
</gene>
<dbReference type="PANTHER" id="PTHR43884">
    <property type="entry name" value="ACYL-COA DEHYDROGENASE"/>
    <property type="match status" value="1"/>
</dbReference>
<keyword evidence="4" id="KW-0274">FAD</keyword>
<organism evidence="8 9">
    <name type="scientific">Zhongshania marina</name>
    <dbReference type="NCBI Taxonomy" id="2304603"/>
    <lineage>
        <taxon>Bacteria</taxon>
        <taxon>Pseudomonadati</taxon>
        <taxon>Pseudomonadota</taxon>
        <taxon>Gammaproteobacteria</taxon>
        <taxon>Cellvibrionales</taxon>
        <taxon>Spongiibacteraceae</taxon>
        <taxon>Zhongshania</taxon>
    </lineage>
</organism>
<accession>A0A2S4HBI7</accession>
<dbReference type="Pfam" id="PF00441">
    <property type="entry name" value="Acyl-CoA_dh_1"/>
    <property type="match status" value="1"/>
</dbReference>
<evidence type="ECO:0000313" key="9">
    <source>
        <dbReference type="Proteomes" id="UP000237222"/>
    </source>
</evidence>
<sequence length="378" mass="41033">MDFGFSEQQRDVQNLARQILSDNVTAEKLSQYDDYKAERFDRELWQKFAEAGLLGVAIDDEFGGMGFGFFELGLLVEEAGRAIAPLPLISHLISAALPIQQFASHAQKLAWLPKVASGEILLTAALSEAYNDDPTQPYLTTAKAEGDSLVLNGEKANVPFAHIADRILLAAKTSDGMAVVLLDPKAEGVSLSAQQVTTYEPQYVVSLNNVRIGAGDILATGMDGQALIQWLAERTTVALCAHQLGASDKAMRMSASYTAERKQFGVLISTFQAVGHRAANCFIDVECLRLNTYQAISRLDGGLDATNEVQIAKIWAGDVGHRVSYAAQHLHGGTGIDRDYPLWRYCTWLRYNEMALGGSAKTLAKLGKRIAAGQAFCS</sequence>
<dbReference type="Pfam" id="PF02771">
    <property type="entry name" value="Acyl-CoA_dh_N"/>
    <property type="match status" value="1"/>
</dbReference>
<dbReference type="PANTHER" id="PTHR43884:SF20">
    <property type="entry name" value="ACYL-COA DEHYDROGENASE FADE28"/>
    <property type="match status" value="1"/>
</dbReference>
<dbReference type="EMBL" id="PQGG01000040">
    <property type="protein sequence ID" value="POP51318.1"/>
    <property type="molecule type" value="Genomic_DNA"/>
</dbReference>
<dbReference type="InterPro" id="IPR046373">
    <property type="entry name" value="Acyl-CoA_Oxase/DH_mid-dom_sf"/>
</dbReference>
<dbReference type="Gene3D" id="1.10.540.10">
    <property type="entry name" value="Acyl-CoA dehydrogenase/oxidase, N-terminal domain"/>
    <property type="match status" value="1"/>
</dbReference>
<reference evidence="8" key="1">
    <citation type="submission" date="2018-01" db="EMBL/GenBank/DDBJ databases">
        <authorList>
            <person name="Yu X.-D."/>
        </authorList>
    </citation>
    <scope>NUCLEOTIDE SEQUENCE</scope>
    <source>
        <strain evidence="8">ZX-21</strain>
    </source>
</reference>
<dbReference type="InterPro" id="IPR009075">
    <property type="entry name" value="AcylCo_DH/oxidase_C"/>
</dbReference>
<evidence type="ECO:0000256" key="5">
    <source>
        <dbReference type="ARBA" id="ARBA00023002"/>
    </source>
</evidence>
<dbReference type="AlphaFoldDB" id="A0A2S4HBI7"/>
<name>A0A2S4HBI7_9GAMM</name>
<dbReference type="Gene3D" id="2.40.110.10">
    <property type="entry name" value="Butyryl-CoA Dehydrogenase, subunit A, domain 2"/>
    <property type="match status" value="1"/>
</dbReference>
<evidence type="ECO:0000256" key="2">
    <source>
        <dbReference type="ARBA" id="ARBA00009347"/>
    </source>
</evidence>
<feature type="domain" description="Acyl-CoA dehydrogenase/oxidase N-terminal" evidence="7">
    <location>
        <begin position="6"/>
        <end position="119"/>
    </location>
</feature>
<comment type="cofactor">
    <cofactor evidence="1">
        <name>FAD</name>
        <dbReference type="ChEBI" id="CHEBI:57692"/>
    </cofactor>
</comment>
<evidence type="ECO:0000259" key="6">
    <source>
        <dbReference type="Pfam" id="PF00441"/>
    </source>
</evidence>
<dbReference type="InterPro" id="IPR037069">
    <property type="entry name" value="AcylCoA_DH/ox_N_sf"/>
</dbReference>
<dbReference type="Gene3D" id="1.20.140.10">
    <property type="entry name" value="Butyryl-CoA Dehydrogenase, subunit A, domain 3"/>
    <property type="match status" value="1"/>
</dbReference>
<dbReference type="RefSeq" id="WP_103685652.1">
    <property type="nucleotide sequence ID" value="NZ_PQGG01000040.1"/>
</dbReference>